<organism evidence="2 3">
    <name type="scientific">Diversispora epigaea</name>
    <dbReference type="NCBI Taxonomy" id="1348612"/>
    <lineage>
        <taxon>Eukaryota</taxon>
        <taxon>Fungi</taxon>
        <taxon>Fungi incertae sedis</taxon>
        <taxon>Mucoromycota</taxon>
        <taxon>Glomeromycotina</taxon>
        <taxon>Glomeromycetes</taxon>
        <taxon>Diversisporales</taxon>
        <taxon>Diversisporaceae</taxon>
        <taxon>Diversispora</taxon>
    </lineage>
</organism>
<dbReference type="Proteomes" id="UP000266861">
    <property type="component" value="Unassembled WGS sequence"/>
</dbReference>
<dbReference type="EMBL" id="PQFF01000114">
    <property type="protein sequence ID" value="RHZ81263.1"/>
    <property type="molecule type" value="Genomic_DNA"/>
</dbReference>
<protein>
    <submittedName>
        <fullName evidence="2">Uncharacterized protein</fullName>
    </submittedName>
</protein>
<comment type="caution">
    <text evidence="2">The sequence shown here is derived from an EMBL/GenBank/DDBJ whole genome shotgun (WGS) entry which is preliminary data.</text>
</comment>
<evidence type="ECO:0000256" key="1">
    <source>
        <dbReference type="SAM" id="MobiDB-lite"/>
    </source>
</evidence>
<evidence type="ECO:0000313" key="2">
    <source>
        <dbReference type="EMBL" id="RHZ81263.1"/>
    </source>
</evidence>
<evidence type="ECO:0000313" key="3">
    <source>
        <dbReference type="Proteomes" id="UP000266861"/>
    </source>
</evidence>
<proteinExistence type="predicted"/>
<feature type="compositionally biased region" description="Basic and acidic residues" evidence="1">
    <location>
        <begin position="101"/>
        <end position="112"/>
    </location>
</feature>
<dbReference type="OrthoDB" id="2388273at2759"/>
<reference evidence="2 3" key="1">
    <citation type="submission" date="2018-08" db="EMBL/GenBank/DDBJ databases">
        <title>Genome and evolution of the arbuscular mycorrhizal fungus Diversispora epigaea (formerly Glomus versiforme) and its bacterial endosymbionts.</title>
        <authorList>
            <person name="Sun X."/>
            <person name="Fei Z."/>
            <person name="Harrison M."/>
        </authorList>
    </citation>
    <scope>NUCLEOTIDE SEQUENCE [LARGE SCALE GENOMIC DNA]</scope>
    <source>
        <strain evidence="2 3">IT104</strain>
    </source>
</reference>
<sequence length="140" mass="16148">MEKVSATNLKNLAYTILKNFNNDTVKNKKFTELPNCIECNKKIFQQMYPFPDCDKNVEILEEFTELDSQFSISSLVGKMGKQLNIQFQEIIDEEMADVDNEGDKDNNSKVDSEETNTTQDKSSSKKAKKKVKNEDFQMLK</sequence>
<feature type="region of interest" description="Disordered" evidence="1">
    <location>
        <begin position="94"/>
        <end position="140"/>
    </location>
</feature>
<dbReference type="AlphaFoldDB" id="A0A397J8D1"/>
<name>A0A397J8D1_9GLOM</name>
<accession>A0A397J8D1</accession>
<gene>
    <name evidence="2" type="ORF">Glove_122g32</name>
</gene>
<keyword evidence="3" id="KW-1185">Reference proteome</keyword>